<dbReference type="KEGG" id="pbap:Pla133_35640"/>
<keyword evidence="3" id="KW-1185">Reference proteome</keyword>
<name>A0A518BND3_9BACT</name>
<evidence type="ECO:0000313" key="3">
    <source>
        <dbReference type="Proteomes" id="UP000316921"/>
    </source>
</evidence>
<feature type="compositionally biased region" description="Low complexity" evidence="1">
    <location>
        <begin position="51"/>
        <end position="63"/>
    </location>
</feature>
<reference evidence="2 3" key="1">
    <citation type="submission" date="2019-02" db="EMBL/GenBank/DDBJ databases">
        <title>Deep-cultivation of Planctomycetes and their phenomic and genomic characterization uncovers novel biology.</title>
        <authorList>
            <person name="Wiegand S."/>
            <person name="Jogler M."/>
            <person name="Boedeker C."/>
            <person name="Pinto D."/>
            <person name="Vollmers J."/>
            <person name="Rivas-Marin E."/>
            <person name="Kohn T."/>
            <person name="Peeters S.H."/>
            <person name="Heuer A."/>
            <person name="Rast P."/>
            <person name="Oberbeckmann S."/>
            <person name="Bunk B."/>
            <person name="Jeske O."/>
            <person name="Meyerdierks A."/>
            <person name="Storesund J.E."/>
            <person name="Kallscheuer N."/>
            <person name="Luecker S."/>
            <person name="Lage O.M."/>
            <person name="Pohl T."/>
            <person name="Merkel B.J."/>
            <person name="Hornburger P."/>
            <person name="Mueller R.-W."/>
            <person name="Bruemmer F."/>
            <person name="Labrenz M."/>
            <person name="Spormann A.M."/>
            <person name="Op den Camp H."/>
            <person name="Overmann J."/>
            <person name="Amann R."/>
            <person name="Jetten M.S.M."/>
            <person name="Mascher T."/>
            <person name="Medema M.H."/>
            <person name="Devos D.P."/>
            <person name="Kaster A.-K."/>
            <person name="Ovreas L."/>
            <person name="Rohde M."/>
            <person name="Galperin M.Y."/>
            <person name="Jogler C."/>
        </authorList>
    </citation>
    <scope>NUCLEOTIDE SEQUENCE [LARGE SCALE GENOMIC DNA]</scope>
    <source>
        <strain evidence="2 3">Pla133</strain>
    </source>
</reference>
<accession>A0A518BND3</accession>
<evidence type="ECO:0000256" key="1">
    <source>
        <dbReference type="SAM" id="MobiDB-lite"/>
    </source>
</evidence>
<dbReference type="AlphaFoldDB" id="A0A518BND3"/>
<protein>
    <submittedName>
        <fullName evidence="2">Uncharacterized protein</fullName>
    </submittedName>
</protein>
<feature type="region of interest" description="Disordered" evidence="1">
    <location>
        <begin position="51"/>
        <end position="73"/>
    </location>
</feature>
<proteinExistence type="predicted"/>
<dbReference type="EMBL" id="CP036287">
    <property type="protein sequence ID" value="QDU68467.1"/>
    <property type="molecule type" value="Genomic_DNA"/>
</dbReference>
<organism evidence="2 3">
    <name type="scientific">Engelhardtia mirabilis</name>
    <dbReference type="NCBI Taxonomy" id="2528011"/>
    <lineage>
        <taxon>Bacteria</taxon>
        <taxon>Pseudomonadati</taxon>
        <taxon>Planctomycetota</taxon>
        <taxon>Planctomycetia</taxon>
        <taxon>Planctomycetia incertae sedis</taxon>
        <taxon>Engelhardtia</taxon>
    </lineage>
</organism>
<dbReference type="Proteomes" id="UP000316921">
    <property type="component" value="Chromosome"/>
</dbReference>
<sequence length="859" mass="94030">MFADPGSEGPLGCDTSVIVSRPRSAENRAMRLAWIVATVFLCAAPSAAGAQGPAAGRSGRGAPPAGPESALAESDEGAFSLLDLVHAVQPAGAVREGIRTSVRLKDGEGQFSVDDREAAFRWRVRPQGGTPLAVLTIEDEGAAVEPLFNAIIDPGEDKRQVDRVEQVRDAILVTYEKGLQIRWRAQGRSMEVEVSGGFAKDVSLGGLRSLLPAGATAQVLQVPYHDNGSVAVVRLVDGRIRFLSAWFDPVLSGASQIKIRDPNTRGLDGELYYSQHARYWPSTVGEYRPLRERIWITWSDQLLDVLPSQRRPPSPARDWTGQRFYLDYNLTPFDEAAHALRLLNACGLRDLVIWMRHWQRDGYDVGYPTQVMPPNAEWGGMEGMADVRRAAGEAGWDFGVGHNWVFNDERMPNASALNWDGSDEPFYGGSGVRLKPSVAVKLAPLIETQFHRAFDTVGTYSDSITATFPTVDLDATNPDWGSLRAAIESWGEVLDILRRVHGAPVAGEGSLKMGNLHWAGVVDVITGMPGMVSETGSTKTLGKYVPIVPDYRLRRLHPLFVHAGLGNPAIFHFPDRDFSEGRYEPTDRDLVMTVGTVYGLAGYYWWWARTQPGDVVRDWWSTAATRAHLTSPGMVLDQVRYVDSRERLVPLEGYLAQGRVPRVGDTRLIVTWVDGTRVWANLTSQPWTVDVGGGRRVTLPGNGRLLISDEIESGLVLAGGKEVEYARTPTSLWVDGRGGRVKFEGVEVAGAVALRFETPGLLELIPCPDYVVGFDEQRRDRVVSTSLVRLDPKLVSELLGDGALDVRARGLHPDDGRLRGLGPVDLEREADGGLVIGKTLWTEAGATALMLRGQRAQAD</sequence>
<gene>
    <name evidence="2" type="ORF">Pla133_35640</name>
</gene>
<evidence type="ECO:0000313" key="2">
    <source>
        <dbReference type="EMBL" id="QDU68467.1"/>
    </source>
</evidence>